<evidence type="ECO:0000256" key="3">
    <source>
        <dbReference type="ARBA" id="ARBA00023157"/>
    </source>
</evidence>
<dbReference type="InterPro" id="IPR051022">
    <property type="entry name" value="Notch_Cell-Fate_Det"/>
</dbReference>
<dbReference type="Pfam" id="PF12661">
    <property type="entry name" value="hEGF"/>
    <property type="match status" value="1"/>
</dbReference>
<comment type="caution">
    <text evidence="4">Lacks conserved residue(s) required for the propagation of feature annotation.</text>
</comment>
<accession>A0ABV0PUI2</accession>
<keyword evidence="7" id="KW-1185">Reference proteome</keyword>
<dbReference type="InterPro" id="IPR018097">
    <property type="entry name" value="EGF_Ca-bd_CS"/>
</dbReference>
<dbReference type="InterPro" id="IPR001881">
    <property type="entry name" value="EGF-like_Ca-bd_dom"/>
</dbReference>
<organism evidence="6 7">
    <name type="scientific">Goodea atripinnis</name>
    <dbReference type="NCBI Taxonomy" id="208336"/>
    <lineage>
        <taxon>Eukaryota</taxon>
        <taxon>Metazoa</taxon>
        <taxon>Chordata</taxon>
        <taxon>Craniata</taxon>
        <taxon>Vertebrata</taxon>
        <taxon>Euteleostomi</taxon>
        <taxon>Actinopterygii</taxon>
        <taxon>Neopterygii</taxon>
        <taxon>Teleostei</taxon>
        <taxon>Neoteleostei</taxon>
        <taxon>Acanthomorphata</taxon>
        <taxon>Ovalentaria</taxon>
        <taxon>Atherinomorphae</taxon>
        <taxon>Cyprinodontiformes</taxon>
        <taxon>Goodeidae</taxon>
        <taxon>Goodea</taxon>
    </lineage>
</organism>
<feature type="domain" description="EGF-like" evidence="5">
    <location>
        <begin position="67"/>
        <end position="103"/>
    </location>
</feature>
<keyword evidence="2" id="KW-0677">Repeat</keyword>
<keyword evidence="1 4" id="KW-0245">EGF-like domain</keyword>
<evidence type="ECO:0000313" key="6">
    <source>
        <dbReference type="EMBL" id="MEQ2187188.1"/>
    </source>
</evidence>
<feature type="disulfide bond" evidence="4">
    <location>
        <begin position="93"/>
        <end position="102"/>
    </location>
</feature>
<dbReference type="PROSITE" id="PS00010">
    <property type="entry name" value="ASX_HYDROXYL"/>
    <property type="match status" value="1"/>
</dbReference>
<dbReference type="Pfam" id="PF00008">
    <property type="entry name" value="EGF"/>
    <property type="match status" value="1"/>
</dbReference>
<dbReference type="CDD" id="cd00054">
    <property type="entry name" value="EGF_CA"/>
    <property type="match status" value="2"/>
</dbReference>
<evidence type="ECO:0000256" key="4">
    <source>
        <dbReference type="PROSITE-ProRule" id="PRU00076"/>
    </source>
</evidence>
<evidence type="ECO:0000256" key="2">
    <source>
        <dbReference type="ARBA" id="ARBA00022737"/>
    </source>
</evidence>
<name>A0ABV0PUI2_9TELE</name>
<dbReference type="Proteomes" id="UP001476798">
    <property type="component" value="Unassembled WGS sequence"/>
</dbReference>
<dbReference type="PROSITE" id="PS00022">
    <property type="entry name" value="EGF_1"/>
    <property type="match status" value="2"/>
</dbReference>
<dbReference type="SUPFAM" id="SSF57196">
    <property type="entry name" value="EGF/Laminin"/>
    <property type="match status" value="2"/>
</dbReference>
<dbReference type="PROSITE" id="PS01187">
    <property type="entry name" value="EGF_CA"/>
    <property type="match status" value="1"/>
</dbReference>
<evidence type="ECO:0000313" key="7">
    <source>
        <dbReference type="Proteomes" id="UP001476798"/>
    </source>
</evidence>
<comment type="caution">
    <text evidence="6">The sequence shown here is derived from an EMBL/GenBank/DDBJ whole genome shotgun (WGS) entry which is preliminary data.</text>
</comment>
<dbReference type="PROSITE" id="PS01186">
    <property type="entry name" value="EGF_2"/>
    <property type="match status" value="2"/>
</dbReference>
<proteinExistence type="predicted"/>
<dbReference type="PROSITE" id="PS50026">
    <property type="entry name" value="EGF_3"/>
    <property type="match status" value="2"/>
</dbReference>
<dbReference type="PANTHER" id="PTHR24049">
    <property type="entry name" value="CRUMBS FAMILY MEMBER"/>
    <property type="match status" value="1"/>
</dbReference>
<feature type="disulfide bond" evidence="4">
    <location>
        <begin position="131"/>
        <end position="140"/>
    </location>
</feature>
<reference evidence="6 7" key="1">
    <citation type="submission" date="2021-06" db="EMBL/GenBank/DDBJ databases">
        <authorList>
            <person name="Palmer J.M."/>
        </authorList>
    </citation>
    <scope>NUCLEOTIDE SEQUENCE [LARGE SCALE GENOMIC DNA]</scope>
    <source>
        <strain evidence="6 7">GA_2019</strain>
        <tissue evidence="6">Muscle</tissue>
    </source>
</reference>
<sequence>MCPWLCRRALRERRRRMRQLAVPQRRPLSRRGERLPVPVSDRLFWKSVPVIDSCTVAVASNSTPGGERYISSNVCGPHGRCRSQAAGQFSCECQEGFRGTYCHENINDCESNPCRNGGTCIDKVSVYQCICADGWEGDHCEISE</sequence>
<dbReference type="Gene3D" id="2.10.25.10">
    <property type="entry name" value="Laminin"/>
    <property type="match status" value="2"/>
</dbReference>
<dbReference type="InterPro" id="IPR000152">
    <property type="entry name" value="EGF-type_Asp/Asn_hydroxyl_site"/>
</dbReference>
<dbReference type="EMBL" id="JAHRIO010090029">
    <property type="protein sequence ID" value="MEQ2187188.1"/>
    <property type="molecule type" value="Genomic_DNA"/>
</dbReference>
<dbReference type="SMART" id="SM00179">
    <property type="entry name" value="EGF_CA"/>
    <property type="match status" value="2"/>
</dbReference>
<evidence type="ECO:0000259" key="5">
    <source>
        <dbReference type="PROSITE" id="PS50026"/>
    </source>
</evidence>
<dbReference type="InterPro" id="IPR013032">
    <property type="entry name" value="EGF-like_CS"/>
</dbReference>
<dbReference type="InterPro" id="IPR000742">
    <property type="entry name" value="EGF"/>
</dbReference>
<feature type="domain" description="EGF-like" evidence="5">
    <location>
        <begin position="105"/>
        <end position="141"/>
    </location>
</feature>
<keyword evidence="3 4" id="KW-1015">Disulfide bond</keyword>
<dbReference type="SMART" id="SM00181">
    <property type="entry name" value="EGF"/>
    <property type="match status" value="2"/>
</dbReference>
<dbReference type="PRINTS" id="PR00010">
    <property type="entry name" value="EGFBLOOD"/>
</dbReference>
<protein>
    <recommendedName>
        <fullName evidence="5">EGF-like domain-containing protein</fullName>
    </recommendedName>
</protein>
<evidence type="ECO:0000256" key="1">
    <source>
        <dbReference type="ARBA" id="ARBA00022536"/>
    </source>
</evidence>
<gene>
    <name evidence="6" type="ORF">GOODEAATRI_002029</name>
</gene>